<protein>
    <submittedName>
        <fullName evidence="3">Serine-protein kinase RsbW</fullName>
        <ecNumber evidence="3">2.7.11.1</ecNumber>
    </submittedName>
</protein>
<dbReference type="InterPro" id="IPR050267">
    <property type="entry name" value="Anti-sigma-factor_SerPK"/>
</dbReference>
<dbReference type="Proteomes" id="UP001194714">
    <property type="component" value="Unassembled WGS sequence"/>
</dbReference>
<accession>A0ABS0AZ55</accession>
<gene>
    <name evidence="3" type="ORF">NEPTK9_000397</name>
</gene>
<feature type="domain" description="Histidine kinase/HSP90-like ATPase" evidence="2">
    <location>
        <begin position="11"/>
        <end position="138"/>
    </location>
</feature>
<dbReference type="PANTHER" id="PTHR35526">
    <property type="entry name" value="ANTI-SIGMA-F FACTOR RSBW-RELATED"/>
    <property type="match status" value="1"/>
</dbReference>
<dbReference type="CDD" id="cd16936">
    <property type="entry name" value="HATPase_RsbW-like"/>
    <property type="match status" value="1"/>
</dbReference>
<sequence>MVTLMDKKASFTAELASLHPILNWVGSHLEKTSFSDVEVRRIELALEEGIVNIISYAYQGTVGMIDVSFHSEEGKYVELTFEDSGEPFNPLTHKKERDPFVPIEEMEIGGLGIHFMKELMDKVEYKREGDKNTLRLQKKLPKD</sequence>
<name>A0ABS0AZ55_9BACT</name>
<proteinExistence type="predicted"/>
<dbReference type="GO" id="GO:0004674">
    <property type="term" value="F:protein serine/threonine kinase activity"/>
    <property type="evidence" value="ECO:0007669"/>
    <property type="project" value="UniProtKB-EC"/>
</dbReference>
<keyword evidence="3" id="KW-0808">Transferase</keyword>
<keyword evidence="1" id="KW-0723">Serine/threonine-protein kinase</keyword>
<comment type="caution">
    <text evidence="3">The sequence shown here is derived from an EMBL/GenBank/DDBJ whole genome shotgun (WGS) entry which is preliminary data.</text>
</comment>
<dbReference type="InterPro" id="IPR003594">
    <property type="entry name" value="HATPase_dom"/>
</dbReference>
<dbReference type="InterPro" id="IPR036890">
    <property type="entry name" value="HATPase_C_sf"/>
</dbReference>
<dbReference type="Gene3D" id="3.30.565.10">
    <property type="entry name" value="Histidine kinase-like ATPase, C-terminal domain"/>
    <property type="match status" value="1"/>
</dbReference>
<dbReference type="PANTHER" id="PTHR35526:SF6">
    <property type="entry name" value="SLR1861 PROTEIN"/>
    <property type="match status" value="1"/>
</dbReference>
<keyword evidence="4" id="KW-1185">Reference proteome</keyword>
<dbReference type="Pfam" id="PF13581">
    <property type="entry name" value="HATPase_c_2"/>
    <property type="match status" value="1"/>
</dbReference>
<dbReference type="EC" id="2.7.11.1" evidence="3"/>
<keyword evidence="3" id="KW-0418">Kinase</keyword>
<dbReference type="SUPFAM" id="SSF55874">
    <property type="entry name" value="ATPase domain of HSP90 chaperone/DNA topoisomerase II/histidine kinase"/>
    <property type="match status" value="1"/>
</dbReference>
<organism evidence="3 4">
    <name type="scientific">Candidatus Neptunichlamydia vexilliferae</name>
    <dbReference type="NCBI Taxonomy" id="1651774"/>
    <lineage>
        <taxon>Bacteria</taxon>
        <taxon>Pseudomonadati</taxon>
        <taxon>Chlamydiota</taxon>
        <taxon>Chlamydiia</taxon>
        <taxon>Parachlamydiales</taxon>
        <taxon>Simkaniaceae</taxon>
        <taxon>Candidatus Neptunichlamydia</taxon>
    </lineage>
</organism>
<reference evidence="3 4" key="1">
    <citation type="submission" date="2020-01" db="EMBL/GenBank/DDBJ databases">
        <title>Draft genome sequence of Cand. Neptunochlamydia vexilliferae K9.</title>
        <authorList>
            <person name="Schulz F."/>
            <person name="Koestlbacher S."/>
            <person name="Wascher F."/>
            <person name="Pizzetti I."/>
            <person name="Horn M."/>
        </authorList>
    </citation>
    <scope>NUCLEOTIDE SEQUENCE [LARGE SCALE GENOMIC DNA]</scope>
    <source>
        <strain evidence="3 4">K9</strain>
    </source>
</reference>
<dbReference type="EMBL" id="JAAEJV010000005">
    <property type="protein sequence ID" value="MBF5058897.1"/>
    <property type="molecule type" value="Genomic_DNA"/>
</dbReference>
<evidence type="ECO:0000259" key="2">
    <source>
        <dbReference type="Pfam" id="PF13581"/>
    </source>
</evidence>
<evidence type="ECO:0000313" key="3">
    <source>
        <dbReference type="EMBL" id="MBF5058897.1"/>
    </source>
</evidence>
<evidence type="ECO:0000256" key="1">
    <source>
        <dbReference type="ARBA" id="ARBA00022527"/>
    </source>
</evidence>
<evidence type="ECO:0000313" key="4">
    <source>
        <dbReference type="Proteomes" id="UP001194714"/>
    </source>
</evidence>